<evidence type="ECO:0000256" key="8">
    <source>
        <dbReference type="PROSITE-ProRule" id="PRU00958"/>
    </source>
</evidence>
<evidence type="ECO:0000256" key="1">
    <source>
        <dbReference type="ARBA" id="ARBA00022555"/>
    </source>
</evidence>
<gene>
    <name evidence="9" type="ORF">BET99_05540</name>
</gene>
<sequence>MKEFQEGKAVFRANLSGKDKGPGKAKGVFYNPAMKLSRDLHVAFAQKINFNGTLLDGLAASGIRGIRLNLEANYKVEFCDTSSLATETIATNLELNKIESEVYNLPVEELLLKKKYDGIDIDPFGTPAPYIESALKGLNDNGILGISATDTAVLCGAKPSICLKRYGAMSMKRVAAKEIGIRILLARISHLASLMEKGIEPLLCYSEGHHLRVFVRVIKKNDTILKWITPQMEIIDQEEKGAAGPLWTGKIIQKKIIPESSDDLLGRFFDTLREEADGPPGLHDINDMARESGTGQTPRRVKIVKSIQNLGYFASSSVFSPLGVKTNAPKKIRNEALQLAQSL</sequence>
<dbReference type="Gene3D" id="3.30.56.70">
    <property type="entry name" value="N2,N2-dimethylguanosine tRNA methyltransferase, C-terminal domain"/>
    <property type="match status" value="1"/>
</dbReference>
<dbReference type="GO" id="GO:0160104">
    <property type="term" value="F:tRNA (guanine(26)-N2)-dimethyltransferase activity"/>
    <property type="evidence" value="ECO:0007669"/>
    <property type="project" value="UniProtKB-EC"/>
</dbReference>
<accession>A0A1J5TLR8</accession>
<dbReference type="Pfam" id="PF02005">
    <property type="entry name" value="TRM"/>
    <property type="match status" value="2"/>
</dbReference>
<dbReference type="EC" id="2.1.1.216" evidence="7"/>
<evidence type="ECO:0000256" key="2">
    <source>
        <dbReference type="ARBA" id="ARBA00022603"/>
    </source>
</evidence>
<evidence type="ECO:0000256" key="4">
    <source>
        <dbReference type="ARBA" id="ARBA00022691"/>
    </source>
</evidence>
<comment type="caution">
    <text evidence="9">The sequence shown here is derived from an EMBL/GenBank/DDBJ whole genome shotgun (WGS) entry which is preliminary data.</text>
</comment>
<dbReference type="SUPFAM" id="SSF53335">
    <property type="entry name" value="S-adenosyl-L-methionine-dependent methyltransferases"/>
    <property type="match status" value="1"/>
</dbReference>
<dbReference type="GO" id="GO:0000049">
    <property type="term" value="F:tRNA binding"/>
    <property type="evidence" value="ECO:0007669"/>
    <property type="project" value="UniProtKB-UniRule"/>
</dbReference>
<dbReference type="PROSITE" id="PS51626">
    <property type="entry name" value="SAM_MT_TRM1"/>
    <property type="match status" value="1"/>
</dbReference>
<dbReference type="Proteomes" id="UP000183615">
    <property type="component" value="Unassembled WGS sequence"/>
</dbReference>
<evidence type="ECO:0000256" key="3">
    <source>
        <dbReference type="ARBA" id="ARBA00022679"/>
    </source>
</evidence>
<organism evidence="9 10">
    <name type="scientific">Marine Group III euryarchaeote CG-Epi2</name>
    <dbReference type="NCBI Taxonomy" id="1888996"/>
    <lineage>
        <taxon>Archaea</taxon>
        <taxon>Methanobacteriati</taxon>
        <taxon>Thermoplasmatota</taxon>
        <taxon>Thermoplasmata</taxon>
        <taxon>Candidatus Thermoprofundales</taxon>
    </lineage>
</organism>
<keyword evidence="1 8" id="KW-0820">tRNA-binding</keyword>
<comment type="similarity">
    <text evidence="8">Belongs to the class I-like SAM-binding methyltransferase superfamily. Trm1 family.</text>
</comment>
<dbReference type="PANTHER" id="PTHR10631:SF3">
    <property type="entry name" value="TRNA (GUANINE(26)-N(2))-DIMETHYLTRANSFERASE"/>
    <property type="match status" value="1"/>
</dbReference>
<keyword evidence="3 8" id="KW-0808">Transferase</keyword>
<evidence type="ECO:0000313" key="10">
    <source>
        <dbReference type="Proteomes" id="UP000183615"/>
    </source>
</evidence>
<proteinExistence type="inferred from homology"/>
<dbReference type="InterPro" id="IPR042296">
    <property type="entry name" value="tRNA_met_Trm1_C"/>
</dbReference>
<evidence type="ECO:0000256" key="7">
    <source>
        <dbReference type="ARBA" id="ARBA00039099"/>
    </source>
</evidence>
<protein>
    <recommendedName>
        <fullName evidence="7">tRNA (guanine(26)-N(2))-dimethyltransferase</fullName>
        <ecNumber evidence="7">2.1.1.216</ecNumber>
    </recommendedName>
</protein>
<dbReference type="GO" id="GO:0002940">
    <property type="term" value="P:tRNA N2-guanine methylation"/>
    <property type="evidence" value="ECO:0007669"/>
    <property type="project" value="TreeGrafter"/>
</dbReference>
<dbReference type="PANTHER" id="PTHR10631">
    <property type="entry name" value="N 2 ,N 2 -DIMETHYLGUANOSINE TRNA METHYLTRANSFERASE"/>
    <property type="match status" value="1"/>
</dbReference>
<dbReference type="InterPro" id="IPR029063">
    <property type="entry name" value="SAM-dependent_MTases_sf"/>
</dbReference>
<keyword evidence="6 8" id="KW-0694">RNA-binding</keyword>
<keyword evidence="5 8" id="KW-0819">tRNA processing</keyword>
<name>A0A1J5TLR8_9ARCH</name>
<reference evidence="9 10" key="1">
    <citation type="submission" date="2016-08" db="EMBL/GenBank/DDBJ databases">
        <title>New Insights into Marine Group III Euryarchaeota, from dark to light.</title>
        <authorList>
            <person name="Haro-Moreno J.M."/>
            <person name="Rodriguez-Valera F."/>
            <person name="Lopez-Garcia P."/>
            <person name="Moreira D."/>
            <person name="Martin-Cuadrado A.B."/>
        </authorList>
    </citation>
    <scope>NUCLEOTIDE SEQUENCE [LARGE SCALE GENOMIC DNA]</scope>
    <source>
        <strain evidence="9">CG-Epi2</strain>
    </source>
</reference>
<dbReference type="InterPro" id="IPR002905">
    <property type="entry name" value="Trm1"/>
</dbReference>
<evidence type="ECO:0000256" key="6">
    <source>
        <dbReference type="ARBA" id="ARBA00022884"/>
    </source>
</evidence>
<keyword evidence="2 8" id="KW-0489">Methyltransferase</keyword>
<evidence type="ECO:0000256" key="5">
    <source>
        <dbReference type="ARBA" id="ARBA00022694"/>
    </source>
</evidence>
<dbReference type="EMBL" id="MIYZ01000030">
    <property type="protein sequence ID" value="OIR21897.1"/>
    <property type="molecule type" value="Genomic_DNA"/>
</dbReference>
<dbReference type="AlphaFoldDB" id="A0A1J5TLR8"/>
<dbReference type="Gene3D" id="3.40.50.150">
    <property type="entry name" value="Vaccinia Virus protein VP39"/>
    <property type="match status" value="1"/>
</dbReference>
<keyword evidence="4 8" id="KW-0949">S-adenosyl-L-methionine</keyword>
<evidence type="ECO:0000313" key="9">
    <source>
        <dbReference type="EMBL" id="OIR21897.1"/>
    </source>
</evidence>